<dbReference type="InterPro" id="IPR026433">
    <property type="entry name" value="MarR_EPS"/>
</dbReference>
<dbReference type="EMBL" id="JAXCLA010000002">
    <property type="protein sequence ID" value="MDY0744255.1"/>
    <property type="molecule type" value="Genomic_DNA"/>
</dbReference>
<dbReference type="RefSeq" id="WP_320422153.1">
    <property type="nucleotide sequence ID" value="NZ_JAXCLA010000002.1"/>
</dbReference>
<evidence type="ECO:0000313" key="1">
    <source>
        <dbReference type="EMBL" id="MDY0744255.1"/>
    </source>
</evidence>
<dbReference type="InterPro" id="IPR036388">
    <property type="entry name" value="WH-like_DNA-bd_sf"/>
</dbReference>
<dbReference type="InterPro" id="IPR036390">
    <property type="entry name" value="WH_DNA-bd_sf"/>
</dbReference>
<name>A0ABU5DET3_9BURK</name>
<dbReference type="SUPFAM" id="SSF46785">
    <property type="entry name" value="Winged helix' DNA-binding domain"/>
    <property type="match status" value="1"/>
</dbReference>
<evidence type="ECO:0000313" key="2">
    <source>
        <dbReference type="Proteomes" id="UP001285263"/>
    </source>
</evidence>
<dbReference type="Proteomes" id="UP001285263">
    <property type="component" value="Unassembled WGS sequence"/>
</dbReference>
<gene>
    <name evidence="1" type="ORF">SNE35_07045</name>
</gene>
<organism evidence="1 2">
    <name type="scientific">Roseateles agri</name>
    <dbReference type="NCBI Taxonomy" id="3098619"/>
    <lineage>
        <taxon>Bacteria</taxon>
        <taxon>Pseudomonadati</taxon>
        <taxon>Pseudomonadota</taxon>
        <taxon>Betaproteobacteria</taxon>
        <taxon>Burkholderiales</taxon>
        <taxon>Sphaerotilaceae</taxon>
        <taxon>Roseateles</taxon>
    </lineage>
</organism>
<accession>A0ABU5DET3</accession>
<sequence length="142" mass="15898">MSIAPPFAPVPLPAAHDDARLMVLRELEQDPHISQRLLAKRLGVSLGKAHYLLQALLAKGLIKVRNFEQSGQKLAYSYLLTPTGLREKAQMTREFLARKEAEFESLRLMIDQLHAELATPQVEDAAARNALADRQTFDSIKP</sequence>
<keyword evidence="2" id="KW-1185">Reference proteome</keyword>
<dbReference type="Pfam" id="PF13412">
    <property type="entry name" value="HTH_24"/>
    <property type="match status" value="1"/>
</dbReference>
<dbReference type="Gene3D" id="1.10.10.10">
    <property type="entry name" value="Winged helix-like DNA-binding domain superfamily/Winged helix DNA-binding domain"/>
    <property type="match status" value="1"/>
</dbReference>
<proteinExistence type="predicted"/>
<comment type="caution">
    <text evidence="1">The sequence shown here is derived from an EMBL/GenBank/DDBJ whole genome shotgun (WGS) entry which is preliminary data.</text>
</comment>
<protein>
    <submittedName>
        <fullName evidence="1">MarR family EPS-associated transcriptional regulator</fullName>
    </submittedName>
</protein>
<reference evidence="1 2" key="1">
    <citation type="submission" date="2023-11" db="EMBL/GenBank/DDBJ databases">
        <title>Paucibacter sp. nov., isolated from fresh soil in Korea.</title>
        <authorList>
            <person name="Le N.T.T."/>
        </authorList>
    </citation>
    <scope>NUCLEOTIDE SEQUENCE [LARGE SCALE GENOMIC DNA]</scope>
    <source>
        <strain evidence="1 2">R3-3</strain>
    </source>
</reference>
<dbReference type="NCBIfam" id="TIGR04176">
    <property type="entry name" value="MarR_EPS"/>
    <property type="match status" value="1"/>
</dbReference>